<sequence>MSLRRVVLERPSPDFTYGFTIRHIAVYPPENEMDESGTMGDDQLWEIYSTPFHSAVISRVEPLSYAAEGGLKCGDRIVALNDEPICELSYEQICEIIRTSGTKLCVMIVTSSQTKAPSSSLGSGSEHNDAAVCSSKGLTSDTNHAFTPRLRQSFFYQMPHRRVSSMYDGRLLATDSLRLSPTTRGITADSSSSNILSGRNDATMPSDSADSLTRSKVNNPSGRIGALLEEMRPSSSNFVRSPLLMSPPTTLTRRPYAVEPNRIRTAVSQDDFLFLSLNPYLVSNSAVDGNRSTHSPLSADGNRRTNEVGSRLSPNALDSKRLERFKSPPAEVKESQGGTMEGEMETRPVTVRLASPDSWMRNREIRPPVSPCVPHTFSPVWRRSALAYPEYNLPPELKKDEKKNEVESRRDGTLCASNKGEATTKVAGEDTNGVKLRSGTPFNKDVEKRYAGSNWEKHFDNETNIMSGKYHSIKGTSGGEASSSASDSSLFGRFTARQASFMAAISGYDRRHLEVDEKRAPEETSQNSMCTTNATPIYPPLTRATAVVIPERTPPLYVLKGAIGGASPPTEKKALHAKPPPSRNTHRLLCPSRNGENMSPVAYESSSSLNLNAHKSEEKPKMDALCLDEIASANNYLRMSKRNKSGTLRLSIPTLPATTQEHQIKQNAALPPKPPRDFRRRTMHVTMDILGSHLNDDRVNHSAAQCPPADASDASKSPKSAQSPLLAQLRALASSTSSLVARPPSNETNADATRRQRPKSYVMATSSSSPLAASDGSVITAPRSPPATAVQSSSTFEASTCLTGAASVNRTYQKNAFGVHHQPTTHRIQRFITFFSSNDHQNKHSNSSLATTSSRSNAKQHLKRSTTTLNSSHVSSLFVPVKAKDVRKQGQLIHQETALGESSKYDRRRWEQCWAVLHTYNLYLCRQLSSYVSDETQEKILNIPADSRTIDVRSAIVDIAYELLQRKDEQRAHVLRVVTQRRTEHLLQTESESEMLKWIDNIRSASTASSVPPIDDTYGTHCARATKANSADSIFLEKRVESEGSESTGLRGDPDSLPCEGLSPSSSSRSDLVAVCNGRETLSSSPTTATTELIMQRYKAKSTHLNSPGAGKRHHSSGEGSTGHNMLPGTSSSTNVSEGANTGNAQCDQNTGATTPKSARKWKKSKAIKQGSSSSGRSDKCSVQSTSALGQKIVDCPTSGEGDQVPLLIQMCVQVVESYGLDTVGIYRIPGNTAAVNALKENLNYGFENVDFTDARWRDVNVVSSLLKMFLRKLPEPLLTDKLYPFFIDANRIAAHPQRLHKLRNLTRKLPSAHYATLKYLIAHLRAVVAHSSVNKMETRNLALMFGPSIVRPSDDNMATMVTHMSDQCKIIETFITYYDWMFNDAGTADDEVPEPVPSACDAAVAAHLQGGSSGGLGVEAELLASGSLMTTSFNDMHNLLRRANEAEAVAMMDAQRGGKIKQMLNVRRNSKKDKSKKRERDHSAHAGTTPHVGTTAPSAIAHPSSTTSVERAFCGTYQERDIDAEIANRRQRTATSASVATSSSVEHSPSVDSSLGSMADSSARHAETQNVSTANMQTPATDVDAMRRKRQQDMYSARRIFIAGTDADLGEDGGLSQLDLEDLVSHTRHLNLASSPALEVLSAETREKIRRLQQLQGWLPTGSEKKSYEALNSKQANERTSHEEVKTPTTKTAEEFSSTDALSLTSDYSTTSSAALTVPVTVSCMDQLAATSSDYASSDVSPCARNPSVSPRNPVEQEAVEVIQLSSSPRAIGVHIRNKNQPEPEPERKPEVASASKNSAILPPRERRLSDSHNKLASETHVMFSVQEEDTSSSSSGSLSKGVAIMRVRAKTNSRKDPWRRHTLSDVDLIRQALAEEAARKERAPSAASPHIDKSSSKVGKFARWIKNSFRRSSPDLNIEDVHEIGPTPSGTSPPSGISSHVPTPPSEILPSSGDEQL</sequence>
<accession>F1KQ34</accession>
<dbReference type="PANTHER" id="PTHR23175:SF23">
    <property type="entry name" value="PDZ DOMAIN-CONTAINING PROTEIN"/>
    <property type="match status" value="1"/>
</dbReference>
<feature type="compositionally biased region" description="Low complexity" evidence="2">
    <location>
        <begin position="845"/>
        <end position="857"/>
    </location>
</feature>
<evidence type="ECO:0000259" key="5">
    <source>
        <dbReference type="PROSITE" id="PS50238"/>
    </source>
</evidence>
<feature type="region of interest" description="Disordered" evidence="2">
    <location>
        <begin position="1459"/>
        <end position="1508"/>
    </location>
</feature>
<feature type="domain" description="PDZ" evidence="4">
    <location>
        <begin position="5"/>
        <end position="112"/>
    </location>
</feature>
<dbReference type="SUPFAM" id="SSF50729">
    <property type="entry name" value="PH domain-like"/>
    <property type="match status" value="1"/>
</dbReference>
<feature type="compositionally biased region" description="Polar residues" evidence="2">
    <location>
        <begin position="286"/>
        <end position="296"/>
    </location>
</feature>
<feature type="compositionally biased region" description="Low complexity" evidence="2">
    <location>
        <begin position="1926"/>
        <end position="1941"/>
    </location>
</feature>
<dbReference type="SUPFAM" id="SSF50156">
    <property type="entry name" value="PDZ domain-like"/>
    <property type="match status" value="1"/>
</dbReference>
<name>F1KQ34_ASCSU</name>
<dbReference type="GO" id="GO:0007165">
    <property type="term" value="P:signal transduction"/>
    <property type="evidence" value="ECO:0007669"/>
    <property type="project" value="InterPro"/>
</dbReference>
<feature type="compositionally biased region" description="Basic and acidic residues" evidence="2">
    <location>
        <begin position="1781"/>
        <end position="1792"/>
    </location>
</feature>
<evidence type="ECO:0000259" key="4">
    <source>
        <dbReference type="PROSITE" id="PS50106"/>
    </source>
</evidence>
<dbReference type="Pfam" id="PF00620">
    <property type="entry name" value="RhoGAP"/>
    <property type="match status" value="1"/>
</dbReference>
<evidence type="ECO:0000259" key="3">
    <source>
        <dbReference type="PROSITE" id="PS50003"/>
    </source>
</evidence>
<feature type="region of interest" description="Disordered" evidence="2">
    <location>
        <begin position="657"/>
        <end position="678"/>
    </location>
</feature>
<feature type="region of interest" description="Disordered" evidence="2">
    <location>
        <begin position="1878"/>
        <end position="1899"/>
    </location>
</feature>
<dbReference type="Gene3D" id="1.10.555.10">
    <property type="entry name" value="Rho GTPase activation protein"/>
    <property type="match status" value="1"/>
</dbReference>
<feature type="compositionally biased region" description="Polar residues" evidence="2">
    <location>
        <begin position="1118"/>
        <end position="1157"/>
    </location>
</feature>
<dbReference type="InterPro" id="IPR008936">
    <property type="entry name" value="Rho_GTPase_activation_prot"/>
</dbReference>
<dbReference type="InterPro" id="IPR036034">
    <property type="entry name" value="PDZ_sf"/>
</dbReference>
<proteinExistence type="evidence at transcript level"/>
<dbReference type="Pfam" id="PF17820">
    <property type="entry name" value="PDZ_6"/>
    <property type="match status" value="1"/>
</dbReference>
<feature type="region of interest" description="Disordered" evidence="2">
    <location>
        <begin position="1040"/>
        <end position="1071"/>
    </location>
</feature>
<feature type="region of interest" description="Disordered" evidence="2">
    <location>
        <begin position="183"/>
        <end position="220"/>
    </location>
</feature>
<dbReference type="InterPro" id="IPR001849">
    <property type="entry name" value="PH_domain"/>
</dbReference>
<dbReference type="Pfam" id="PF00169">
    <property type="entry name" value="PH"/>
    <property type="match status" value="1"/>
</dbReference>
<dbReference type="InterPro" id="IPR011993">
    <property type="entry name" value="PH-like_dom_sf"/>
</dbReference>
<dbReference type="Gene3D" id="2.30.29.30">
    <property type="entry name" value="Pleckstrin-homology domain (PH domain)/Phosphotyrosine-binding domain (PTB)"/>
    <property type="match status" value="1"/>
</dbReference>
<feature type="region of interest" description="Disordered" evidence="2">
    <location>
        <begin position="1100"/>
        <end position="1182"/>
    </location>
</feature>
<feature type="domain" description="Rho-GAP" evidence="5">
    <location>
        <begin position="1187"/>
        <end position="1383"/>
    </location>
</feature>
<protein>
    <submittedName>
        <fullName evidence="6">GTPase-activating protein pac-1</fullName>
    </submittedName>
</protein>
<feature type="region of interest" description="Disordered" evidence="2">
    <location>
        <begin position="286"/>
        <end position="345"/>
    </location>
</feature>
<feature type="compositionally biased region" description="Polar residues" evidence="2">
    <location>
        <begin position="1492"/>
        <end position="1508"/>
    </location>
</feature>
<dbReference type="InterPro" id="IPR001478">
    <property type="entry name" value="PDZ"/>
</dbReference>
<feature type="region of interest" description="Disordered" evidence="2">
    <location>
        <begin position="735"/>
        <end position="795"/>
    </location>
</feature>
<dbReference type="PROSITE" id="PS50106">
    <property type="entry name" value="PDZ"/>
    <property type="match status" value="1"/>
</dbReference>
<feature type="region of interest" description="Disordered" evidence="2">
    <location>
        <begin position="568"/>
        <end position="603"/>
    </location>
</feature>
<feature type="compositionally biased region" description="Polar residues" evidence="2">
    <location>
        <begin position="735"/>
        <end position="751"/>
    </location>
</feature>
<dbReference type="InterPro" id="IPR041489">
    <property type="entry name" value="PDZ_6"/>
</dbReference>
<dbReference type="SMART" id="SM00228">
    <property type="entry name" value="PDZ"/>
    <property type="match status" value="1"/>
</dbReference>
<dbReference type="FunFam" id="1.10.555.10:FF:000058">
    <property type="entry name" value="GTPase-activating protein pac-1"/>
    <property type="match status" value="1"/>
</dbReference>
<feature type="region of interest" description="Disordered" evidence="2">
    <location>
        <begin position="698"/>
        <end position="723"/>
    </location>
</feature>
<feature type="region of interest" description="Disordered" evidence="2">
    <location>
        <begin position="1530"/>
        <end position="1577"/>
    </location>
</feature>
<dbReference type="Gene3D" id="2.30.42.10">
    <property type="match status" value="1"/>
</dbReference>
<reference evidence="6" key="1">
    <citation type="journal article" date="2011" name="Genome Res.">
        <title>Deep small RNA sequencing from the nematode Ascaris reveals conservation, functional diversification, and novel developmental profiles.</title>
        <authorList>
            <person name="Wang J."/>
            <person name="Czech B."/>
            <person name="Crunk A."/>
            <person name="Wallace A."/>
            <person name="Mitreva M."/>
            <person name="Hannon G.J."/>
            <person name="Davis R.E."/>
        </authorList>
    </citation>
    <scope>NUCLEOTIDE SEQUENCE</scope>
</reference>
<evidence type="ECO:0000256" key="1">
    <source>
        <dbReference type="ARBA" id="ARBA00022468"/>
    </source>
</evidence>
<feature type="compositionally biased region" description="Low complexity" evidence="2">
    <location>
        <begin position="764"/>
        <end position="777"/>
    </location>
</feature>
<feature type="compositionally biased region" description="Basic and acidic residues" evidence="2">
    <location>
        <begin position="318"/>
        <end position="334"/>
    </location>
</feature>
<organism evidence="6">
    <name type="scientific">Ascaris suum</name>
    <name type="common">Pig roundworm</name>
    <name type="synonym">Ascaris lumbricoides</name>
    <dbReference type="NCBI Taxonomy" id="6253"/>
    <lineage>
        <taxon>Eukaryota</taxon>
        <taxon>Metazoa</taxon>
        <taxon>Ecdysozoa</taxon>
        <taxon>Nematoda</taxon>
        <taxon>Chromadorea</taxon>
        <taxon>Rhabditida</taxon>
        <taxon>Spirurina</taxon>
        <taxon>Ascaridomorpha</taxon>
        <taxon>Ascaridoidea</taxon>
        <taxon>Ascarididae</taxon>
        <taxon>Ascaris</taxon>
    </lineage>
</organism>
<dbReference type="PANTHER" id="PTHR23175">
    <property type="entry name" value="PDZ DOMAIN-CONTAINING PROTEIN"/>
    <property type="match status" value="1"/>
</dbReference>
<feature type="compositionally biased region" description="Polar residues" evidence="2">
    <location>
        <begin position="203"/>
        <end position="220"/>
    </location>
</feature>
<dbReference type="PROSITE" id="PS50003">
    <property type="entry name" value="PH_DOMAIN"/>
    <property type="match status" value="1"/>
</dbReference>
<feature type="region of interest" description="Disordered" evidence="2">
    <location>
        <begin position="1734"/>
        <end position="1755"/>
    </location>
</feature>
<feature type="compositionally biased region" description="Polar residues" evidence="2">
    <location>
        <begin position="183"/>
        <end position="197"/>
    </location>
</feature>
<evidence type="ECO:0000313" key="6">
    <source>
        <dbReference type="EMBL" id="ADY39988.1"/>
    </source>
</evidence>
<feature type="region of interest" description="Disordered" evidence="2">
    <location>
        <begin position="1665"/>
        <end position="1699"/>
    </location>
</feature>
<keyword evidence="1" id="KW-0343">GTPase activation</keyword>
<dbReference type="PROSITE" id="PS50238">
    <property type="entry name" value="RHOGAP"/>
    <property type="match status" value="1"/>
</dbReference>
<dbReference type="SUPFAM" id="SSF48350">
    <property type="entry name" value="GTPase activation domain, GAP"/>
    <property type="match status" value="1"/>
</dbReference>
<feature type="region of interest" description="Disordered" evidence="2">
    <location>
        <begin position="842"/>
        <end position="869"/>
    </location>
</feature>
<feature type="compositionally biased region" description="Basic residues" evidence="2">
    <location>
        <begin position="1158"/>
        <end position="1167"/>
    </location>
</feature>
<dbReference type="SMART" id="SM00233">
    <property type="entry name" value="PH"/>
    <property type="match status" value="1"/>
</dbReference>
<dbReference type="GO" id="GO:0005096">
    <property type="term" value="F:GTPase activator activity"/>
    <property type="evidence" value="ECO:0007669"/>
    <property type="project" value="UniProtKB-KW"/>
</dbReference>
<feature type="compositionally biased region" description="Low complexity" evidence="2">
    <location>
        <begin position="707"/>
        <end position="723"/>
    </location>
</feature>
<dbReference type="InterPro" id="IPR000198">
    <property type="entry name" value="RhoGAP_dom"/>
</dbReference>
<feature type="compositionally biased region" description="Low complexity" evidence="2">
    <location>
        <begin position="1534"/>
        <end position="1555"/>
    </location>
</feature>
<dbReference type="EMBL" id="JI164050">
    <property type="protein sequence ID" value="ADY39988.1"/>
    <property type="molecule type" value="mRNA"/>
</dbReference>
<feature type="region of interest" description="Disordered" evidence="2">
    <location>
        <begin position="1917"/>
        <end position="1959"/>
    </location>
</feature>
<dbReference type="SMART" id="SM00324">
    <property type="entry name" value="RhoGAP"/>
    <property type="match status" value="1"/>
</dbReference>
<feature type="region of interest" description="Disordered" evidence="2">
    <location>
        <begin position="1772"/>
        <end position="1811"/>
    </location>
</feature>
<feature type="domain" description="PH" evidence="3">
    <location>
        <begin position="885"/>
        <end position="1007"/>
    </location>
</feature>
<evidence type="ECO:0000256" key="2">
    <source>
        <dbReference type="SAM" id="MobiDB-lite"/>
    </source>
</evidence>
<feature type="compositionally biased region" description="Basic and acidic residues" evidence="2">
    <location>
        <begin position="1677"/>
        <end position="1687"/>
    </location>
</feature>